<name>X0YAD3_9ZZZZ</name>
<reference evidence="1" key="1">
    <citation type="journal article" date="2014" name="Front. Microbiol.">
        <title>High frequency of phylogenetically diverse reductive dehalogenase-homologous genes in deep subseafloor sedimentary metagenomes.</title>
        <authorList>
            <person name="Kawai M."/>
            <person name="Futagami T."/>
            <person name="Toyoda A."/>
            <person name="Takaki Y."/>
            <person name="Nishi S."/>
            <person name="Hori S."/>
            <person name="Arai W."/>
            <person name="Tsubouchi T."/>
            <person name="Morono Y."/>
            <person name="Uchiyama I."/>
            <person name="Ito T."/>
            <person name="Fujiyama A."/>
            <person name="Inagaki F."/>
            <person name="Takami H."/>
        </authorList>
    </citation>
    <scope>NUCLEOTIDE SEQUENCE</scope>
    <source>
        <strain evidence="1">Expedition CK06-06</strain>
    </source>
</reference>
<gene>
    <name evidence="1" type="ORF">S01H1_74057</name>
</gene>
<sequence>WVHSDFKKVKGDWEMPYKTEIYTGEKLVSTSLVKSLEINKGLSDDLFDPDKVKVKGFDMQEMMKKMMQEEKEEED</sequence>
<proteinExistence type="predicted"/>
<protein>
    <submittedName>
        <fullName evidence="1">Uncharacterized protein</fullName>
    </submittedName>
</protein>
<evidence type="ECO:0000313" key="1">
    <source>
        <dbReference type="EMBL" id="GAG33816.1"/>
    </source>
</evidence>
<feature type="non-terminal residue" evidence="1">
    <location>
        <position position="1"/>
    </location>
</feature>
<organism evidence="1">
    <name type="scientific">marine sediment metagenome</name>
    <dbReference type="NCBI Taxonomy" id="412755"/>
    <lineage>
        <taxon>unclassified sequences</taxon>
        <taxon>metagenomes</taxon>
        <taxon>ecological metagenomes</taxon>
    </lineage>
</organism>
<comment type="caution">
    <text evidence="1">The sequence shown here is derived from an EMBL/GenBank/DDBJ whole genome shotgun (WGS) entry which is preliminary data.</text>
</comment>
<dbReference type="AlphaFoldDB" id="X0YAD3"/>
<accession>X0YAD3</accession>
<dbReference type="EMBL" id="BARS01049513">
    <property type="protein sequence ID" value="GAG33816.1"/>
    <property type="molecule type" value="Genomic_DNA"/>
</dbReference>